<evidence type="ECO:0000313" key="4">
    <source>
        <dbReference type="EMBL" id="QXL88824.1"/>
    </source>
</evidence>
<dbReference type="PANTHER" id="PTHR43877">
    <property type="entry name" value="AMINOALKYLPHOSPHONATE N-ACETYLTRANSFERASE-RELATED-RELATED"/>
    <property type="match status" value="1"/>
</dbReference>
<keyword evidence="2" id="KW-0012">Acyltransferase</keyword>
<keyword evidence="5" id="KW-1185">Reference proteome</keyword>
<dbReference type="AlphaFoldDB" id="A0A975YGU9"/>
<dbReference type="EMBL" id="JAIMBW010000001">
    <property type="protein sequence ID" value="MBY4892062.1"/>
    <property type="molecule type" value="Genomic_DNA"/>
</dbReference>
<evidence type="ECO:0000313" key="5">
    <source>
        <dbReference type="Proteomes" id="UP000693972"/>
    </source>
</evidence>
<reference evidence="4 5" key="1">
    <citation type="submission" date="2021-07" db="EMBL/GenBank/DDBJ databases">
        <title>Karlodiniumbacter phycospheric gen. nov., sp. nov., a phycosphere bacterium isolated from karlodinium veneficum.</title>
        <authorList>
            <person name="Peng Y."/>
            <person name="Jiang L."/>
            <person name="Lee J."/>
        </authorList>
    </citation>
    <scope>NUCLEOTIDE SEQUENCE</scope>
    <source>
        <strain evidence="4 5">N5</strain>
    </source>
</reference>
<evidence type="ECO:0000259" key="3">
    <source>
        <dbReference type="PROSITE" id="PS51186"/>
    </source>
</evidence>
<dbReference type="InterPro" id="IPR000182">
    <property type="entry name" value="GNAT_dom"/>
</dbReference>
<accession>A0A975YGU9</accession>
<dbReference type="PANTHER" id="PTHR43877:SF2">
    <property type="entry name" value="AMINOALKYLPHOSPHONATE N-ACETYLTRANSFERASE-RELATED"/>
    <property type="match status" value="1"/>
</dbReference>
<dbReference type="CDD" id="cd04301">
    <property type="entry name" value="NAT_SF"/>
    <property type="match status" value="1"/>
</dbReference>
<dbReference type="RefSeq" id="WP_257891884.1">
    <property type="nucleotide sequence ID" value="NZ_JAIMBW010000001.1"/>
</dbReference>
<evidence type="ECO:0000256" key="2">
    <source>
        <dbReference type="ARBA" id="ARBA00023315"/>
    </source>
</evidence>
<gene>
    <name evidence="4" type="ORF">KUL25_04715</name>
</gene>
<dbReference type="Proteomes" id="UP000693972">
    <property type="component" value="Unassembled WGS sequence"/>
</dbReference>
<dbReference type="EMBL" id="CP078073">
    <property type="protein sequence ID" value="QXL88824.1"/>
    <property type="molecule type" value="Genomic_DNA"/>
</dbReference>
<dbReference type="SUPFAM" id="SSF55729">
    <property type="entry name" value="Acyl-CoA N-acyltransferases (Nat)"/>
    <property type="match status" value="1"/>
</dbReference>
<dbReference type="GO" id="GO:0016747">
    <property type="term" value="F:acyltransferase activity, transferring groups other than amino-acyl groups"/>
    <property type="evidence" value="ECO:0007669"/>
    <property type="project" value="InterPro"/>
</dbReference>
<keyword evidence="1" id="KW-0808">Transferase</keyword>
<protein>
    <submittedName>
        <fullName evidence="4">GNAT family N-acetyltransferase</fullName>
    </submittedName>
</protein>
<dbReference type="Pfam" id="PF00583">
    <property type="entry name" value="Acetyltransf_1"/>
    <property type="match status" value="1"/>
</dbReference>
<dbReference type="InterPro" id="IPR016181">
    <property type="entry name" value="Acyl_CoA_acyltransferase"/>
</dbReference>
<sequence>MTVSEIETNPAGFAAWDALHAMLVAAYAPMSGVIDPPSSMATMTLDDLINKATQEDMFIARQDGILVGCLFGQAMGEAYEVGKLAVDQAYRGQGHARALIEAAATHARAQGHGTLQLYARVELTGNQQAYLRMGFTQAQTFTHPGFDRPTALIFRRAL</sequence>
<proteinExistence type="predicted"/>
<evidence type="ECO:0000256" key="1">
    <source>
        <dbReference type="ARBA" id="ARBA00022679"/>
    </source>
</evidence>
<dbReference type="Gene3D" id="3.40.630.30">
    <property type="match status" value="1"/>
</dbReference>
<dbReference type="InterPro" id="IPR050832">
    <property type="entry name" value="Bact_Acetyltransf"/>
</dbReference>
<feature type="domain" description="N-acetyltransferase" evidence="3">
    <location>
        <begin position="1"/>
        <end position="158"/>
    </location>
</feature>
<dbReference type="PROSITE" id="PS51186">
    <property type="entry name" value="GNAT"/>
    <property type="match status" value="1"/>
</dbReference>
<organism evidence="4">
    <name type="scientific">Gymnodinialimonas phycosphaerae</name>
    <dbReference type="NCBI Taxonomy" id="2841589"/>
    <lineage>
        <taxon>Bacteria</taxon>
        <taxon>Pseudomonadati</taxon>
        <taxon>Pseudomonadota</taxon>
        <taxon>Alphaproteobacteria</taxon>
        <taxon>Rhodobacterales</taxon>
        <taxon>Paracoccaceae</taxon>
        <taxon>Gymnodinialimonas</taxon>
    </lineage>
</organism>
<name>A0A975YGU9_9RHOB</name>